<reference evidence="6 7" key="1">
    <citation type="submission" date="2016-11" db="EMBL/GenBank/DDBJ databases">
        <title>Paenibacillus species isolates.</title>
        <authorList>
            <person name="Beno S.M."/>
        </authorList>
    </citation>
    <scope>NUCLEOTIDE SEQUENCE [LARGE SCALE GENOMIC DNA]</scope>
    <source>
        <strain evidence="6 7">FSL R5-0378</strain>
    </source>
</reference>
<dbReference type="Gene3D" id="3.40.50.150">
    <property type="entry name" value="Vaccinia Virus protein VP39"/>
    <property type="match status" value="1"/>
</dbReference>
<accession>A0A1R1ELL2</accession>
<evidence type="ECO:0000259" key="4">
    <source>
        <dbReference type="Pfam" id="PF13649"/>
    </source>
</evidence>
<proteinExistence type="predicted"/>
<dbReference type="Proteomes" id="UP000187172">
    <property type="component" value="Unassembled WGS sequence"/>
</dbReference>
<evidence type="ECO:0000313" key="7">
    <source>
        <dbReference type="Proteomes" id="UP000187172"/>
    </source>
</evidence>
<dbReference type="GO" id="GO:0008168">
    <property type="term" value="F:methyltransferase activity"/>
    <property type="evidence" value="ECO:0007669"/>
    <property type="project" value="InterPro"/>
</dbReference>
<dbReference type="PIRSF" id="PIRSF018249">
    <property type="entry name" value="MyrA_prd"/>
    <property type="match status" value="1"/>
</dbReference>
<evidence type="ECO:0000256" key="1">
    <source>
        <dbReference type="PIRSR" id="PIRSR018249-1"/>
    </source>
</evidence>
<dbReference type="Pfam" id="PF13649">
    <property type="entry name" value="Methyltransf_25"/>
    <property type="match status" value="1"/>
</dbReference>
<dbReference type="InterPro" id="IPR029063">
    <property type="entry name" value="SAM-dependent_MTases_sf"/>
</dbReference>
<keyword evidence="1" id="KW-0862">Zinc</keyword>
<feature type="binding site" evidence="1">
    <location>
        <position position="28"/>
    </location>
    <ligand>
        <name>Zn(2+)</name>
        <dbReference type="ChEBI" id="CHEBI:29105"/>
    </ligand>
</feature>
<comment type="caution">
    <text evidence="6">The sequence shown here is derived from an EMBL/GenBank/DDBJ whole genome shotgun (WGS) entry which is preliminary data.</text>
</comment>
<organism evidence="6 7">
    <name type="scientific">Paenibacillus rhizosphaerae</name>
    <dbReference type="NCBI Taxonomy" id="297318"/>
    <lineage>
        <taxon>Bacteria</taxon>
        <taxon>Bacillati</taxon>
        <taxon>Bacillota</taxon>
        <taxon>Bacilli</taxon>
        <taxon>Bacillales</taxon>
        <taxon>Paenibacillaceae</taxon>
        <taxon>Paenibacillus</taxon>
    </lineage>
</organism>
<evidence type="ECO:0000313" key="6">
    <source>
        <dbReference type="EMBL" id="OMF52622.1"/>
    </source>
</evidence>
<dbReference type="PANTHER" id="PTHR43460:SF1">
    <property type="entry name" value="METHYLTRANSFERASE TYPE 11 DOMAIN-CONTAINING PROTEIN"/>
    <property type="match status" value="1"/>
</dbReference>
<gene>
    <name evidence="6" type="ORF">BK138_21300</name>
</gene>
<dbReference type="CDD" id="cd02440">
    <property type="entry name" value="AdoMet_MTases"/>
    <property type="match status" value="1"/>
</dbReference>
<keyword evidence="7" id="KW-1185">Reference proteome</keyword>
<dbReference type="AlphaFoldDB" id="A0A1R1ELL2"/>
<feature type="domain" description="Methyltransferase" evidence="4">
    <location>
        <begin position="111"/>
        <end position="198"/>
    </location>
</feature>
<dbReference type="GO" id="GO:0046872">
    <property type="term" value="F:metal ion binding"/>
    <property type="evidence" value="ECO:0007669"/>
    <property type="project" value="UniProtKB-KW"/>
</dbReference>
<evidence type="ECO:0000259" key="5">
    <source>
        <dbReference type="Pfam" id="PF21302"/>
    </source>
</evidence>
<feature type="binding site" evidence="2">
    <location>
        <position position="210"/>
    </location>
    <ligand>
        <name>S-adenosyl-L-methionine</name>
        <dbReference type="ChEBI" id="CHEBI:59789"/>
    </ligand>
</feature>
<keyword evidence="2" id="KW-0949">S-adenosyl-L-methionine</keyword>
<dbReference type="InterPro" id="IPR052939">
    <property type="entry name" value="23S_rRNA_MeTrnsfrase_RlmA"/>
</dbReference>
<feature type="binding site" evidence="2">
    <location>
        <position position="87"/>
    </location>
    <ligand>
        <name>S-adenosyl-L-methionine</name>
        <dbReference type="ChEBI" id="CHEBI:59789"/>
    </ligand>
</feature>
<dbReference type="InterPro" id="IPR041698">
    <property type="entry name" value="Methyltransf_25"/>
</dbReference>
<dbReference type="PANTHER" id="PTHR43460">
    <property type="entry name" value="METHYLTRANSFERASE"/>
    <property type="match status" value="1"/>
</dbReference>
<feature type="region of interest" description="Disordered" evidence="3">
    <location>
        <begin position="224"/>
        <end position="256"/>
    </location>
</feature>
<feature type="binding site" evidence="1">
    <location>
        <position position="45"/>
    </location>
    <ligand>
        <name>Zn(2+)</name>
        <dbReference type="ChEBI" id="CHEBI:29105"/>
    </ligand>
</feature>
<feature type="binding site" evidence="1">
    <location>
        <position position="31"/>
    </location>
    <ligand>
        <name>Zn(2+)</name>
        <dbReference type="ChEBI" id="CHEBI:29105"/>
    </ligand>
</feature>
<feature type="binding site" evidence="2">
    <location>
        <begin position="118"/>
        <end position="119"/>
    </location>
    <ligand>
        <name>S-adenosyl-L-methionine</name>
        <dbReference type="ChEBI" id="CHEBI:59789"/>
    </ligand>
</feature>
<feature type="binding site" evidence="1">
    <location>
        <position position="49"/>
    </location>
    <ligand>
        <name>Zn(2+)</name>
        <dbReference type="ChEBI" id="CHEBI:29105"/>
    </ligand>
</feature>
<evidence type="ECO:0000256" key="3">
    <source>
        <dbReference type="SAM" id="MobiDB-lite"/>
    </source>
</evidence>
<sequence length="328" mass="35792">MNGVFLVHNAKLTVLAGLISRHEHLFRCPICSRPLKMDGSRSMICGSRHCFDLSKDGYINLIPHAVRSKYNKDLFTSRRETSRHGLFDPLIDAIRNKIEDTAPSQSRELRILDAGCGEGSHLAAILSALQKPDAPDILGVGVDIAKEGIRLAAKSGVPAIWCAADLAGSPFADRQFDVILNILSPANYQEFQRLLRHDGLVIKVIPGSRYLQEIRALFQGEAANQPSPAKGLADGRTIDRPSPAGDSTTRRPVPATGRTAELFGRNFASVDVQHVEYSMLVAGEALEHLLRMTPLSWGAPEEAIQQAAGQGPLPVTFDYEILCGRLNE</sequence>
<evidence type="ECO:0000256" key="2">
    <source>
        <dbReference type="PIRSR" id="PIRSR018249-2"/>
    </source>
</evidence>
<name>A0A1R1ELL2_9BACL</name>
<dbReference type="InterPro" id="IPR048647">
    <property type="entry name" value="RlmA_N"/>
</dbReference>
<dbReference type="InterPro" id="IPR016718">
    <property type="entry name" value="rRNA_m1G-MeTrfase_A_prd"/>
</dbReference>
<feature type="domain" description="23S rRNA (guanine(745)-N(1))-methyltransferase N-terminal" evidence="5">
    <location>
        <begin position="26"/>
        <end position="63"/>
    </location>
</feature>
<keyword evidence="1" id="KW-0479">Metal-binding</keyword>
<dbReference type="Pfam" id="PF21302">
    <property type="entry name" value="Zn_ribbon_RlmA"/>
    <property type="match status" value="1"/>
</dbReference>
<dbReference type="SUPFAM" id="SSF53335">
    <property type="entry name" value="S-adenosyl-L-methionine-dependent methyltransferases"/>
    <property type="match status" value="1"/>
</dbReference>
<dbReference type="EMBL" id="MRTP01000006">
    <property type="protein sequence ID" value="OMF52622.1"/>
    <property type="molecule type" value="Genomic_DNA"/>
</dbReference>
<protein>
    <submittedName>
        <fullName evidence="6">Uncharacterized protein</fullName>
    </submittedName>
</protein>